<gene>
    <name evidence="1" type="ORF">S01H1_17042</name>
</gene>
<evidence type="ECO:0008006" key="2">
    <source>
        <dbReference type="Google" id="ProtNLM"/>
    </source>
</evidence>
<reference evidence="1" key="1">
    <citation type="journal article" date="2014" name="Front. Microbiol.">
        <title>High frequency of phylogenetically diverse reductive dehalogenase-homologous genes in deep subseafloor sedimentary metagenomes.</title>
        <authorList>
            <person name="Kawai M."/>
            <person name="Futagami T."/>
            <person name="Toyoda A."/>
            <person name="Takaki Y."/>
            <person name="Nishi S."/>
            <person name="Hori S."/>
            <person name="Arai W."/>
            <person name="Tsubouchi T."/>
            <person name="Morono Y."/>
            <person name="Uchiyama I."/>
            <person name="Ito T."/>
            <person name="Fujiyama A."/>
            <person name="Inagaki F."/>
            <person name="Takami H."/>
        </authorList>
    </citation>
    <scope>NUCLEOTIDE SEQUENCE</scope>
    <source>
        <strain evidence="1">Expedition CK06-06</strain>
    </source>
</reference>
<feature type="non-terminal residue" evidence="1">
    <location>
        <position position="354"/>
    </location>
</feature>
<dbReference type="InterPro" id="IPR027417">
    <property type="entry name" value="P-loop_NTPase"/>
</dbReference>
<protein>
    <recommendedName>
        <fullName evidence="2">Orc1-like AAA ATPase domain-containing protein</fullName>
    </recommendedName>
</protein>
<dbReference type="EMBL" id="BARS01009004">
    <property type="protein sequence ID" value="GAF68764.1"/>
    <property type="molecule type" value="Genomic_DNA"/>
</dbReference>
<organism evidence="1">
    <name type="scientific">marine sediment metagenome</name>
    <dbReference type="NCBI Taxonomy" id="412755"/>
    <lineage>
        <taxon>unclassified sequences</taxon>
        <taxon>metagenomes</taxon>
        <taxon>ecological metagenomes</taxon>
    </lineage>
</organism>
<proteinExistence type="predicted"/>
<evidence type="ECO:0000313" key="1">
    <source>
        <dbReference type="EMBL" id="GAF68764.1"/>
    </source>
</evidence>
<comment type="caution">
    <text evidence="1">The sequence shown here is derived from an EMBL/GenBank/DDBJ whole genome shotgun (WGS) entry which is preliminary data.</text>
</comment>
<feature type="non-terminal residue" evidence="1">
    <location>
        <position position="1"/>
    </location>
</feature>
<dbReference type="Gene3D" id="3.40.50.300">
    <property type="entry name" value="P-loop containing nucleotide triphosphate hydrolases"/>
    <property type="match status" value="1"/>
</dbReference>
<name>X0RIT9_9ZZZZ</name>
<sequence length="354" mass="39190">ACALELAYRYETGRFQGFVWRKAPDEGSDIEGALLNLALDMEKQLPGFTMTHMVDRADEFVDWLPRLTELLEKQNILIVLDNLESLLTLDGRWRDERWGYLVTALLAHGGLSRTVLTSRRRPTDLGDESWVLVEPIHALSLSEAALLARELPNLGRLLRGESEVGLTEGRKLVARTLAVVQGHPKLIEFAEGQADDPEALVGHLERAAAAWAGGEGRLRAFFSEGESPFGAEEFLTALANWTQGVSAALPPTSRTLFYFLCCLEEGDRQGWIVETAWPNLWQRLERPGEAPDLAAILEPLTAAGLVKARPLEPEEETGLLYNLHPGVAETGRKEAGNDFQATVDAELAAFWWAI</sequence>
<accession>X0RIT9</accession>
<dbReference type="AlphaFoldDB" id="X0RIT9"/>